<keyword evidence="1" id="KW-0472">Membrane</keyword>
<comment type="caution">
    <text evidence="2">The sequence shown here is derived from an EMBL/GenBank/DDBJ whole genome shotgun (WGS) entry which is preliminary data.</text>
</comment>
<sequence>MLKAWGWSVLGGLIHALSLLMLVAAALFISGSTPATGTVIDREGRGGGTQRLGRGRNSQTMVPVVAYRDDRGRMRRFVGTVALPEARVPTVGSQVPVRYQRLADGTMSARIDSVPEVWALPAFLAVFGAGFTGAGLLARRVVRQPGTRSRPVRPSGVPERAHAAQLLQRLRRPRR</sequence>
<keyword evidence="1" id="KW-1133">Transmembrane helix</keyword>
<organism evidence="2 3">
    <name type="scientific">Novilysobacter selenitireducens</name>
    <dbReference type="NCBI Taxonomy" id="2872639"/>
    <lineage>
        <taxon>Bacteria</taxon>
        <taxon>Pseudomonadati</taxon>
        <taxon>Pseudomonadota</taxon>
        <taxon>Gammaproteobacteria</taxon>
        <taxon>Lysobacterales</taxon>
        <taxon>Lysobacteraceae</taxon>
        <taxon>Novilysobacter</taxon>
    </lineage>
</organism>
<gene>
    <name evidence="2" type="ORF">K6753_00275</name>
</gene>
<accession>A0ABS7T269</accession>
<proteinExistence type="predicted"/>
<keyword evidence="1" id="KW-0812">Transmembrane</keyword>
<reference evidence="2 3" key="1">
    <citation type="submission" date="2021-09" db="EMBL/GenBank/DDBJ databases">
        <title>Lysobacter sp. 13A isolated from the river sediment.</title>
        <authorList>
            <person name="Liu H."/>
            <person name="Li S."/>
            <person name="Mao S."/>
        </authorList>
    </citation>
    <scope>NUCLEOTIDE SEQUENCE [LARGE SCALE GENOMIC DNA]</scope>
    <source>
        <strain evidence="2 3">13A</strain>
    </source>
</reference>
<dbReference type="Proteomes" id="UP001430954">
    <property type="component" value="Unassembled WGS sequence"/>
</dbReference>
<evidence type="ECO:0000313" key="2">
    <source>
        <dbReference type="EMBL" id="MBZ4037968.1"/>
    </source>
</evidence>
<feature type="transmembrane region" description="Helical" evidence="1">
    <location>
        <begin position="7"/>
        <end position="29"/>
    </location>
</feature>
<protein>
    <submittedName>
        <fullName evidence="2">DUF3592 domain-containing protein</fullName>
    </submittedName>
</protein>
<evidence type="ECO:0000313" key="3">
    <source>
        <dbReference type="Proteomes" id="UP001430954"/>
    </source>
</evidence>
<evidence type="ECO:0000256" key="1">
    <source>
        <dbReference type="SAM" id="Phobius"/>
    </source>
</evidence>
<feature type="transmembrane region" description="Helical" evidence="1">
    <location>
        <begin position="117"/>
        <end position="138"/>
    </location>
</feature>
<name>A0ABS7T269_9GAMM</name>
<dbReference type="EMBL" id="JAINZW010000001">
    <property type="protein sequence ID" value="MBZ4037968.1"/>
    <property type="molecule type" value="Genomic_DNA"/>
</dbReference>
<keyword evidence="3" id="KW-1185">Reference proteome</keyword>